<reference evidence="3 4" key="1">
    <citation type="submission" date="2024-06" db="EMBL/GenBank/DDBJ databases">
        <authorList>
            <person name="Kraege A."/>
            <person name="Thomma B."/>
        </authorList>
    </citation>
    <scope>NUCLEOTIDE SEQUENCE [LARGE SCALE GENOMIC DNA]</scope>
</reference>
<comment type="caution">
    <text evidence="3">The sequence shown here is derived from an EMBL/GenBank/DDBJ whole genome shotgun (WGS) entry which is preliminary data.</text>
</comment>
<evidence type="ECO:0000313" key="4">
    <source>
        <dbReference type="Proteomes" id="UP001497392"/>
    </source>
</evidence>
<accession>A0ABP1G1J4</accession>
<keyword evidence="4" id="KW-1185">Reference proteome</keyword>
<organism evidence="3 4">
    <name type="scientific">Coccomyxa viridis</name>
    <dbReference type="NCBI Taxonomy" id="1274662"/>
    <lineage>
        <taxon>Eukaryota</taxon>
        <taxon>Viridiplantae</taxon>
        <taxon>Chlorophyta</taxon>
        <taxon>core chlorophytes</taxon>
        <taxon>Trebouxiophyceae</taxon>
        <taxon>Trebouxiophyceae incertae sedis</taxon>
        <taxon>Coccomyxaceae</taxon>
        <taxon>Coccomyxa</taxon>
    </lineage>
</organism>
<dbReference type="Gene3D" id="3.60.10.10">
    <property type="entry name" value="Endonuclease/exonuclease/phosphatase"/>
    <property type="match status" value="1"/>
</dbReference>
<dbReference type="PANTHER" id="PTHR11200">
    <property type="entry name" value="INOSITOL 5-PHOSPHATASE"/>
    <property type="match status" value="1"/>
</dbReference>
<sequence length="140" mass="15263">MPGLVPAHLDGLCQWDRDRTVVSTDLIFWIGDLNYRLNMPDVLARRAGHFFSDWHEGPLNFRPTYKFRQGTDTYVGSQNCAHLSSPQHVGTLRTESNILAAPSATATPASASDIAGLTKRERQPGQIGCCGIYACCAAAV</sequence>
<evidence type="ECO:0000259" key="2">
    <source>
        <dbReference type="Pfam" id="PF22669"/>
    </source>
</evidence>
<dbReference type="Pfam" id="PF22669">
    <property type="entry name" value="Exo_endo_phos2"/>
    <property type="match status" value="1"/>
</dbReference>
<comment type="similarity">
    <text evidence="1">Belongs to the inositol polyphosphate 5-phosphatase family.</text>
</comment>
<dbReference type="InterPro" id="IPR036691">
    <property type="entry name" value="Endo/exonu/phosph_ase_sf"/>
</dbReference>
<dbReference type="EMBL" id="CAXHTA020000015">
    <property type="protein sequence ID" value="CAL5226077.1"/>
    <property type="molecule type" value="Genomic_DNA"/>
</dbReference>
<dbReference type="PANTHER" id="PTHR11200:SF275">
    <property type="entry name" value="LD06095P"/>
    <property type="match status" value="1"/>
</dbReference>
<feature type="domain" description="Inositol polyphosphate-related phosphatase" evidence="2">
    <location>
        <begin position="45"/>
        <end position="78"/>
    </location>
</feature>
<dbReference type="Proteomes" id="UP001497392">
    <property type="component" value="Unassembled WGS sequence"/>
</dbReference>
<dbReference type="InterPro" id="IPR000300">
    <property type="entry name" value="IPPc"/>
</dbReference>
<evidence type="ECO:0000313" key="3">
    <source>
        <dbReference type="EMBL" id="CAL5226077.1"/>
    </source>
</evidence>
<protein>
    <submittedName>
        <fullName evidence="3">G8891 protein</fullName>
    </submittedName>
</protein>
<name>A0ABP1G1J4_9CHLO</name>
<gene>
    <name evidence="3" type="primary">g8891</name>
    <name evidence="3" type="ORF">VP750_LOCUS7983</name>
</gene>
<proteinExistence type="inferred from homology"/>
<evidence type="ECO:0000256" key="1">
    <source>
        <dbReference type="ARBA" id="ARBA00010768"/>
    </source>
</evidence>
<dbReference type="SUPFAM" id="SSF56219">
    <property type="entry name" value="DNase I-like"/>
    <property type="match status" value="1"/>
</dbReference>
<dbReference type="InterPro" id="IPR046985">
    <property type="entry name" value="IP5"/>
</dbReference>